<organism evidence="2 3">
    <name type="scientific">Sulfurimonas xiamenensis</name>
    <dbReference type="NCBI Taxonomy" id="2590021"/>
    <lineage>
        <taxon>Bacteria</taxon>
        <taxon>Pseudomonadati</taxon>
        <taxon>Campylobacterota</taxon>
        <taxon>Epsilonproteobacteria</taxon>
        <taxon>Campylobacterales</taxon>
        <taxon>Sulfurimonadaceae</taxon>
        <taxon>Sulfurimonas</taxon>
    </lineage>
</organism>
<sequence length="195" mass="21944">MSLQENIKMVKEELNSEEKFFEKAVMTERFIKKYKKLMIASVITVVVIVGANIAYTANKESKIEAANIAFFNLQADPNNSAALNELKELSPNLHDVWIYSQAIANKDFQTIKSLKNSKTLIVSDLVKYELAQDPASLENYASKQDVIYKDLALVQAAVMLIKENKINEAKNKLLKVSKESSLKNIVAALMHYGIE</sequence>
<evidence type="ECO:0000256" key="1">
    <source>
        <dbReference type="SAM" id="Phobius"/>
    </source>
</evidence>
<dbReference type="AlphaFoldDB" id="A0AAJ4DMW1"/>
<dbReference type="KEGG" id="suln:FJR47_05755"/>
<evidence type="ECO:0008006" key="4">
    <source>
        <dbReference type="Google" id="ProtNLM"/>
    </source>
</evidence>
<keyword evidence="3" id="KW-1185">Reference proteome</keyword>
<keyword evidence="1" id="KW-0472">Membrane</keyword>
<gene>
    <name evidence="2" type="ORF">FJR47_05755</name>
</gene>
<evidence type="ECO:0000313" key="2">
    <source>
        <dbReference type="EMBL" id="QFR43431.1"/>
    </source>
</evidence>
<dbReference type="EMBL" id="CP041166">
    <property type="protein sequence ID" value="QFR43431.1"/>
    <property type="molecule type" value="Genomic_DNA"/>
</dbReference>
<feature type="transmembrane region" description="Helical" evidence="1">
    <location>
        <begin position="37"/>
        <end position="55"/>
    </location>
</feature>
<reference evidence="3" key="1">
    <citation type="submission" date="2019-06" db="EMBL/GenBank/DDBJ databases">
        <title>Sulfurimonas gotlandica sp. nov., a chemoautotrophic and psychrotolerant epsilonproteobacterium isolated from a pelagic redoxcline, and an emended description of the genus Sulfurimonas.</title>
        <authorList>
            <person name="Wang S."/>
            <person name="Jiang L."/>
            <person name="Shao Z."/>
        </authorList>
    </citation>
    <scope>NUCLEOTIDE SEQUENCE [LARGE SCALE GENOMIC DNA]</scope>
    <source>
        <strain evidence="3">1-1N</strain>
    </source>
</reference>
<dbReference type="RefSeq" id="WP_152299494.1">
    <property type="nucleotide sequence ID" value="NZ_CP041166.1"/>
</dbReference>
<accession>A0AAJ4DMW1</accession>
<proteinExistence type="predicted"/>
<keyword evidence="1" id="KW-0812">Transmembrane</keyword>
<dbReference type="Proteomes" id="UP000326061">
    <property type="component" value="Chromosome"/>
</dbReference>
<name>A0AAJ4DMW1_9BACT</name>
<protein>
    <recommendedName>
        <fullName evidence="4">Tetratricopeptide repeat-like domain-containing protein</fullName>
    </recommendedName>
</protein>
<evidence type="ECO:0000313" key="3">
    <source>
        <dbReference type="Proteomes" id="UP000326061"/>
    </source>
</evidence>
<keyword evidence="1" id="KW-1133">Transmembrane helix</keyword>